<evidence type="ECO:0008006" key="4">
    <source>
        <dbReference type="Google" id="ProtNLM"/>
    </source>
</evidence>
<keyword evidence="3" id="KW-1185">Reference proteome</keyword>
<organism evidence="2 3">
    <name type="scientific">Basidiobolus ranarum</name>
    <dbReference type="NCBI Taxonomy" id="34480"/>
    <lineage>
        <taxon>Eukaryota</taxon>
        <taxon>Fungi</taxon>
        <taxon>Fungi incertae sedis</taxon>
        <taxon>Zoopagomycota</taxon>
        <taxon>Entomophthoromycotina</taxon>
        <taxon>Basidiobolomycetes</taxon>
        <taxon>Basidiobolales</taxon>
        <taxon>Basidiobolaceae</taxon>
        <taxon>Basidiobolus</taxon>
    </lineage>
</organism>
<dbReference type="InterPro" id="IPR029063">
    <property type="entry name" value="SAM-dependent_MTases_sf"/>
</dbReference>
<dbReference type="Proteomes" id="UP001479436">
    <property type="component" value="Unassembled WGS sequence"/>
</dbReference>
<name>A0ABR2WKS5_9FUNG</name>
<accession>A0ABR2WKS5</accession>
<evidence type="ECO:0000313" key="2">
    <source>
        <dbReference type="EMBL" id="KAK9762100.1"/>
    </source>
</evidence>
<feature type="non-terminal residue" evidence="2">
    <location>
        <position position="1"/>
    </location>
</feature>
<comment type="caution">
    <text evidence="2">The sequence shown here is derived from an EMBL/GenBank/DDBJ whole genome shotgun (WGS) entry which is preliminary data.</text>
</comment>
<reference evidence="2 3" key="1">
    <citation type="submission" date="2023-04" db="EMBL/GenBank/DDBJ databases">
        <title>Genome of Basidiobolus ranarum AG-B5.</title>
        <authorList>
            <person name="Stajich J.E."/>
            <person name="Carter-House D."/>
            <person name="Gryganskyi A."/>
        </authorList>
    </citation>
    <scope>NUCLEOTIDE SEQUENCE [LARGE SCALE GENOMIC DNA]</scope>
    <source>
        <strain evidence="2 3">AG-B5</strain>
    </source>
</reference>
<dbReference type="EMBL" id="JASJQH010001092">
    <property type="protein sequence ID" value="KAK9762100.1"/>
    <property type="molecule type" value="Genomic_DNA"/>
</dbReference>
<feature type="compositionally biased region" description="Basic residues" evidence="1">
    <location>
        <begin position="63"/>
        <end position="75"/>
    </location>
</feature>
<sequence>VTVELAECVVRALPDDFTNGFFVALFVKKDEEDDKSSNIAGLNKRKLDNDAEVNSTSTEQPNKKKNKKKKKKKKSTTPVAQSV</sequence>
<evidence type="ECO:0000256" key="1">
    <source>
        <dbReference type="SAM" id="MobiDB-lite"/>
    </source>
</evidence>
<feature type="region of interest" description="Disordered" evidence="1">
    <location>
        <begin position="31"/>
        <end position="83"/>
    </location>
</feature>
<gene>
    <name evidence="2" type="ORF">K7432_012483</name>
</gene>
<proteinExistence type="predicted"/>
<evidence type="ECO:0000313" key="3">
    <source>
        <dbReference type="Proteomes" id="UP001479436"/>
    </source>
</evidence>
<protein>
    <recommendedName>
        <fullName evidence="4">SAM-dependent MTase RsmB/NOP-type domain-containing protein</fullName>
    </recommendedName>
</protein>
<dbReference type="Gene3D" id="3.40.50.150">
    <property type="entry name" value="Vaccinia Virus protein VP39"/>
    <property type="match status" value="1"/>
</dbReference>